<dbReference type="CDD" id="cd06224">
    <property type="entry name" value="REM"/>
    <property type="match status" value="1"/>
</dbReference>
<dbReference type="Gene3D" id="1.20.870.10">
    <property type="entry name" value="Son of sevenless (SoS) protein Chain: S domain 1"/>
    <property type="match status" value="1"/>
</dbReference>
<evidence type="ECO:0000313" key="7">
    <source>
        <dbReference type="Proteomes" id="UP000007879"/>
    </source>
</evidence>
<sequence>MAAQYDSKSLDRPNRKIKRQSTRRKKKDPVPERAGGSMEELNIIGTKVSEIPSEFLVSLDPSFFSLGTQVMDIPVVQNGDTDQEYLSRVEGKVIREANRRLSKRKNNHHSPQHVEPAITFSPDTTSPLPPPIASHHTTSQLDTAVDDETDSEEKKEGRSSVHLSSKTLLHLYPPSSGLQRLSADSGIAIQDINEIASHGNATENTLTDTPPRGTTELPSNHLLPPVGRRNNKFDSLKFGTKKARDSMLLSQLCVVVVTLPADVQQGQKGRGAVLKFRFSPYTQIETLRVAILKQFHERFDVSVDNLSKLHLCRYLEDEEGWEYLEEDQALYNYKIPSECKLELKPLEPVYSDVRVVIPQLECSLSVQFDQFSLVGDVLQQVLQLAQPKLDPKEDYTLNHVRLRMRMDATESMMFYSILPTDVLECRLSVGKVHEQSVILTIKIPAIQSSRKVKVCLDETVGELMSTLMRRVPEPESTRWAHMSLYLRSKDFSAPGVWMEDYKFLAAYKLKPTDVIEFRPKYRPMKFELRVYPHDHDGDNHVVYATPELLVSQDSFVSDVVDLLCNSCSLEYDPRLYGLFLHDDQQLPSEMSMWDYLDDGVPGYQDTLVLHMIHKPIIVSLETEEDSIATISVDFSQPSVVVKDILCRRYGCRYHNQYGLKYEGLTLNLQKSLHNQGVLEQERILLVVMDDSDVVPASPMKDQLIRKDSASASMECEAGSRESLALVEDDCNIWDEGPDSEHNIRFKKTNELVVVGATFNKLVERITSVTDHDIEFVKTFLLTYQSYATPDKLLRKLIERYNVVRPLGTSLGEFSQMRQTIQARVINALRLWVEYGVDFKDNVTLQDNILHFISSVLVLDHPRLCRPLRTNILSIRGLIQKRNVKMFRDPPPPVKFPANPGPVLSVFDFDPEEIARQLTLIDFSLFAKIKPAELLNQAWQKPKYRARAQNILRLVDRMNNLTLWVATTILSQKDIQQRAKRIQGFIQICNHLHSMNNFCTLMALLNGLAHHSINRLTKTFGKLDKVLHKRLNELQEMARPGDHFKLLREDLKKASNPCIPYLGLYMSDLTFLDNGNPNFHRDNLINFSKCRLIYHQIRDLILRQDKSYNFEEVPALHESLLKFAFLDDDTLYEVSLQREPRDDKKVIP</sequence>
<feature type="compositionally biased region" description="Basic residues" evidence="3">
    <location>
        <begin position="15"/>
        <end position="27"/>
    </location>
</feature>
<feature type="region of interest" description="Disordered" evidence="3">
    <location>
        <begin position="201"/>
        <end position="226"/>
    </location>
</feature>
<dbReference type="RefSeq" id="XP_019851330.1">
    <property type="nucleotide sequence ID" value="XM_019995771.1"/>
</dbReference>
<reference evidence="6" key="2">
    <citation type="submission" date="2024-06" db="UniProtKB">
        <authorList>
            <consortium name="EnsemblMetazoa"/>
        </authorList>
    </citation>
    <scope>IDENTIFICATION</scope>
</reference>
<reference evidence="7" key="1">
    <citation type="journal article" date="2010" name="Nature">
        <title>The Amphimedon queenslandica genome and the evolution of animal complexity.</title>
        <authorList>
            <person name="Srivastava M."/>
            <person name="Simakov O."/>
            <person name="Chapman J."/>
            <person name="Fahey B."/>
            <person name="Gauthier M.E."/>
            <person name="Mitros T."/>
            <person name="Richards G.S."/>
            <person name="Conaco C."/>
            <person name="Dacre M."/>
            <person name="Hellsten U."/>
            <person name="Larroux C."/>
            <person name="Putnam N.H."/>
            <person name="Stanke M."/>
            <person name="Adamska M."/>
            <person name="Darling A."/>
            <person name="Degnan S.M."/>
            <person name="Oakley T.H."/>
            <person name="Plachetzki D.C."/>
            <person name="Zhai Y."/>
            <person name="Adamski M."/>
            <person name="Calcino A."/>
            <person name="Cummins S.F."/>
            <person name="Goodstein D.M."/>
            <person name="Harris C."/>
            <person name="Jackson D.J."/>
            <person name="Leys S.P."/>
            <person name="Shu S."/>
            <person name="Woodcroft B.J."/>
            <person name="Vervoort M."/>
            <person name="Kosik K.S."/>
            <person name="Manning G."/>
            <person name="Degnan B.M."/>
            <person name="Rokhsar D.S."/>
        </authorList>
    </citation>
    <scope>NUCLEOTIDE SEQUENCE [LARGE SCALE GENOMIC DNA]</scope>
</reference>
<dbReference type="CDD" id="cd00155">
    <property type="entry name" value="RasGEF"/>
    <property type="match status" value="1"/>
</dbReference>
<dbReference type="GO" id="GO:0005886">
    <property type="term" value="C:plasma membrane"/>
    <property type="evidence" value="ECO:0007669"/>
    <property type="project" value="TreeGrafter"/>
</dbReference>
<dbReference type="PROSITE" id="PS50212">
    <property type="entry name" value="RASGEF_NTER"/>
    <property type="match status" value="1"/>
</dbReference>
<feature type="compositionally biased region" description="Basic residues" evidence="3">
    <location>
        <begin position="101"/>
        <end position="111"/>
    </location>
</feature>
<evidence type="ECO:0008006" key="8">
    <source>
        <dbReference type="Google" id="ProtNLM"/>
    </source>
</evidence>
<dbReference type="PANTHER" id="PTHR23113:SF368">
    <property type="entry name" value="CELL DIVISION CONTROL PROTEIN 25"/>
    <property type="match status" value="1"/>
</dbReference>
<dbReference type="SMART" id="SM00147">
    <property type="entry name" value="RasGEF"/>
    <property type="match status" value="1"/>
</dbReference>
<dbReference type="GO" id="GO:0005085">
    <property type="term" value="F:guanyl-nucleotide exchange factor activity"/>
    <property type="evidence" value="ECO:0007669"/>
    <property type="project" value="UniProtKB-KW"/>
</dbReference>
<dbReference type="InterPro" id="IPR023578">
    <property type="entry name" value="Ras_GEF_dom_sf"/>
</dbReference>
<dbReference type="Proteomes" id="UP000007879">
    <property type="component" value="Unassembled WGS sequence"/>
</dbReference>
<proteinExistence type="predicted"/>
<dbReference type="Pfam" id="PF00618">
    <property type="entry name" value="RasGEF_N"/>
    <property type="match status" value="1"/>
</dbReference>
<evidence type="ECO:0000256" key="1">
    <source>
        <dbReference type="ARBA" id="ARBA00022658"/>
    </source>
</evidence>
<evidence type="ECO:0000256" key="3">
    <source>
        <dbReference type="SAM" id="MobiDB-lite"/>
    </source>
</evidence>
<dbReference type="GO" id="GO:0007265">
    <property type="term" value="P:Ras protein signal transduction"/>
    <property type="evidence" value="ECO:0007669"/>
    <property type="project" value="TreeGrafter"/>
</dbReference>
<feature type="region of interest" description="Disordered" evidence="3">
    <location>
        <begin position="1"/>
        <end position="41"/>
    </location>
</feature>
<dbReference type="SMART" id="SM00229">
    <property type="entry name" value="RasGEFN"/>
    <property type="match status" value="1"/>
</dbReference>
<name>A0AAN0J2V7_AMPQE</name>
<evidence type="ECO:0000259" key="5">
    <source>
        <dbReference type="PROSITE" id="PS50212"/>
    </source>
</evidence>
<organism evidence="6 7">
    <name type="scientific">Amphimedon queenslandica</name>
    <name type="common">Sponge</name>
    <dbReference type="NCBI Taxonomy" id="400682"/>
    <lineage>
        <taxon>Eukaryota</taxon>
        <taxon>Metazoa</taxon>
        <taxon>Porifera</taxon>
        <taxon>Demospongiae</taxon>
        <taxon>Heteroscleromorpha</taxon>
        <taxon>Haplosclerida</taxon>
        <taxon>Niphatidae</taxon>
        <taxon>Amphimedon</taxon>
    </lineage>
</organism>
<dbReference type="PANTHER" id="PTHR23113">
    <property type="entry name" value="GUANINE NUCLEOTIDE EXCHANGE FACTOR"/>
    <property type="match status" value="1"/>
</dbReference>
<dbReference type="PROSITE" id="PS00720">
    <property type="entry name" value="RASGEF"/>
    <property type="match status" value="1"/>
</dbReference>
<feature type="domain" description="N-terminal Ras-GEF" evidence="5">
    <location>
        <begin position="749"/>
        <end position="875"/>
    </location>
</feature>
<keyword evidence="1 2" id="KW-0344">Guanine-nucleotide releasing factor</keyword>
<dbReference type="Gene3D" id="3.10.20.90">
    <property type="entry name" value="Phosphatidylinositol 3-kinase Catalytic Subunit, Chain A, domain 1"/>
    <property type="match status" value="1"/>
</dbReference>
<evidence type="ECO:0000256" key="2">
    <source>
        <dbReference type="PROSITE-ProRule" id="PRU00168"/>
    </source>
</evidence>
<feature type="region of interest" description="Disordered" evidence="3">
    <location>
        <begin position="101"/>
        <end position="163"/>
    </location>
</feature>
<dbReference type="InterPro" id="IPR019804">
    <property type="entry name" value="Ras_G-nucl-exch_fac_CS"/>
</dbReference>
<dbReference type="Pfam" id="PF00617">
    <property type="entry name" value="RasGEF"/>
    <property type="match status" value="1"/>
</dbReference>
<dbReference type="InterPro" id="IPR036964">
    <property type="entry name" value="RASGEF_cat_dom_sf"/>
</dbReference>
<evidence type="ECO:0000313" key="6">
    <source>
        <dbReference type="EnsemblMetazoa" id="XP_019851330.1"/>
    </source>
</evidence>
<dbReference type="Gene3D" id="1.10.840.10">
    <property type="entry name" value="Ras guanine-nucleotide exchange factors catalytic domain"/>
    <property type="match status" value="1"/>
</dbReference>
<dbReference type="GeneID" id="100638387"/>
<evidence type="ECO:0000259" key="4">
    <source>
        <dbReference type="PROSITE" id="PS50009"/>
    </source>
</evidence>
<dbReference type="InterPro" id="IPR000651">
    <property type="entry name" value="Ras-like_Gua-exchang_fac_N"/>
</dbReference>
<dbReference type="InterPro" id="IPR008937">
    <property type="entry name" value="Ras-like_GEF"/>
</dbReference>
<dbReference type="PROSITE" id="PS50009">
    <property type="entry name" value="RASGEF_CAT"/>
    <property type="match status" value="1"/>
</dbReference>
<dbReference type="AlphaFoldDB" id="A0AAN0J2V7"/>
<dbReference type="InterPro" id="IPR001895">
    <property type="entry name" value="RASGEF_cat_dom"/>
</dbReference>
<accession>A0AAN0J2V7</accession>
<dbReference type="SUPFAM" id="SSF48366">
    <property type="entry name" value="Ras GEF"/>
    <property type="match status" value="1"/>
</dbReference>
<feature type="domain" description="Ras-GEF" evidence="4">
    <location>
        <begin position="909"/>
        <end position="1140"/>
    </location>
</feature>
<protein>
    <recommendedName>
        <fullName evidence="8">Ras-GEF domain-containing protein</fullName>
    </recommendedName>
</protein>
<dbReference type="EnsemblMetazoa" id="XM_019995771.1">
    <property type="protein sequence ID" value="XP_019851330.1"/>
    <property type="gene ID" value="LOC100638387"/>
</dbReference>
<keyword evidence="7" id="KW-1185">Reference proteome</keyword>